<reference evidence="2 3" key="1">
    <citation type="submission" date="2020-05" db="EMBL/GenBank/DDBJ databases">
        <title>Genome Sequencing of Type Strains.</title>
        <authorList>
            <person name="Lemaire J.F."/>
            <person name="Inderbitzin P."/>
            <person name="Gregorio O.A."/>
            <person name="Collins S.B."/>
            <person name="Wespe N."/>
            <person name="Knight-Connoni V."/>
        </authorList>
    </citation>
    <scope>NUCLEOTIDE SEQUENCE [LARGE SCALE GENOMIC DNA]</scope>
    <source>
        <strain evidence="2 3">ATCC 25174</strain>
    </source>
</reference>
<name>A0A7Y6A1T2_9CELL</name>
<dbReference type="EMBL" id="JABMCI010000066">
    <property type="protein sequence ID" value="NUU18166.1"/>
    <property type="molecule type" value="Genomic_DNA"/>
</dbReference>
<feature type="transmembrane region" description="Helical" evidence="1">
    <location>
        <begin position="107"/>
        <end position="130"/>
    </location>
</feature>
<keyword evidence="1" id="KW-1133">Transmembrane helix</keyword>
<gene>
    <name evidence="2" type="ORF">HP550_12995</name>
</gene>
<sequence length="155" mass="15775">MTARQRLRPADLLWAWAAALVGFLVGEYGSGVVLAARAGAAGTDAVLALLWLPWLAAPVLAGLLGAWALPVARVTARWQWLLGTVAIPLGAAAVTTAVVVVTGSTAAGLLLSIVVQVVVTAAVALGVGAWRSARLARSPGAPLTYTTPHPEDQLA</sequence>
<proteinExistence type="predicted"/>
<feature type="transmembrane region" description="Helical" evidence="1">
    <location>
        <begin position="45"/>
        <end position="68"/>
    </location>
</feature>
<evidence type="ECO:0000313" key="3">
    <source>
        <dbReference type="Proteomes" id="UP000565724"/>
    </source>
</evidence>
<feature type="transmembrane region" description="Helical" evidence="1">
    <location>
        <begin position="80"/>
        <end position="101"/>
    </location>
</feature>
<organism evidence="2 3">
    <name type="scientific">Cellulomonas humilata</name>
    <dbReference type="NCBI Taxonomy" id="144055"/>
    <lineage>
        <taxon>Bacteria</taxon>
        <taxon>Bacillati</taxon>
        <taxon>Actinomycetota</taxon>
        <taxon>Actinomycetes</taxon>
        <taxon>Micrococcales</taxon>
        <taxon>Cellulomonadaceae</taxon>
        <taxon>Cellulomonas</taxon>
    </lineage>
</organism>
<keyword evidence="3" id="KW-1185">Reference proteome</keyword>
<accession>A0A7Y6A1T2</accession>
<protein>
    <submittedName>
        <fullName evidence="2">Uncharacterized protein</fullName>
    </submittedName>
</protein>
<keyword evidence="1" id="KW-0812">Transmembrane</keyword>
<keyword evidence="1" id="KW-0472">Membrane</keyword>
<evidence type="ECO:0000313" key="2">
    <source>
        <dbReference type="EMBL" id="NUU18166.1"/>
    </source>
</evidence>
<evidence type="ECO:0000256" key="1">
    <source>
        <dbReference type="SAM" id="Phobius"/>
    </source>
</evidence>
<comment type="caution">
    <text evidence="2">The sequence shown here is derived from an EMBL/GenBank/DDBJ whole genome shotgun (WGS) entry which is preliminary data.</text>
</comment>
<dbReference type="Proteomes" id="UP000565724">
    <property type="component" value="Unassembled WGS sequence"/>
</dbReference>
<dbReference type="RefSeq" id="WP_175348086.1">
    <property type="nucleotide sequence ID" value="NZ_JABMCI010000066.1"/>
</dbReference>
<dbReference type="AlphaFoldDB" id="A0A7Y6A1T2"/>